<evidence type="ECO:0000256" key="4">
    <source>
        <dbReference type="ARBA" id="ARBA00022741"/>
    </source>
</evidence>
<dbReference type="FunFam" id="3.40.50.620:FF:000008">
    <property type="entry name" value="Tyrosine--tRNA ligase"/>
    <property type="match status" value="1"/>
</dbReference>
<keyword evidence="2 11" id="KW-0963">Cytoplasm</keyword>
<dbReference type="GO" id="GO:0005524">
    <property type="term" value="F:ATP binding"/>
    <property type="evidence" value="ECO:0007669"/>
    <property type="project" value="UniProtKB-UniRule"/>
</dbReference>
<comment type="function">
    <text evidence="11">Catalyzes the attachment of tyrosine to tRNA(Tyr) in a two-step reaction: tyrosine is first activated by ATP to form Tyr-AMP and then transferred to the acceptor end of tRNA(Tyr).</text>
</comment>
<evidence type="ECO:0000256" key="8">
    <source>
        <dbReference type="ARBA" id="ARBA00023146"/>
    </source>
</evidence>
<dbReference type="CDD" id="cd00805">
    <property type="entry name" value="TyrRS_core"/>
    <property type="match status" value="1"/>
</dbReference>
<comment type="subunit">
    <text evidence="11">Homodimer.</text>
</comment>
<dbReference type="Gene3D" id="1.10.240.10">
    <property type="entry name" value="Tyrosyl-Transfer RNA Synthetase"/>
    <property type="match status" value="1"/>
</dbReference>
<dbReference type="HAMAP" id="MF_02006">
    <property type="entry name" value="Tyr_tRNA_synth_type1"/>
    <property type="match status" value="1"/>
</dbReference>
<evidence type="ECO:0000256" key="7">
    <source>
        <dbReference type="ARBA" id="ARBA00022917"/>
    </source>
</evidence>
<feature type="binding site" evidence="11">
    <location>
        <position position="174"/>
    </location>
    <ligand>
        <name>L-tyrosine</name>
        <dbReference type="ChEBI" id="CHEBI:58315"/>
    </ligand>
</feature>
<protein>
    <recommendedName>
        <fullName evidence="11">Tyrosine--tRNA ligase</fullName>
        <ecNumber evidence="11">6.1.1.1</ecNumber>
    </recommendedName>
    <alternativeName>
        <fullName evidence="11">Tyrosyl-tRNA synthetase</fullName>
        <shortName evidence="11">TyrRS</shortName>
    </alternativeName>
</protein>
<dbReference type="InterPro" id="IPR024107">
    <property type="entry name" value="Tyr-tRNA-ligase_bac_1"/>
</dbReference>
<evidence type="ECO:0000256" key="11">
    <source>
        <dbReference type="HAMAP-Rule" id="MF_02006"/>
    </source>
</evidence>
<dbReference type="Gene3D" id="3.10.290.10">
    <property type="entry name" value="RNA-binding S4 domain"/>
    <property type="match status" value="1"/>
</dbReference>
<sequence>MTDILDDLAWRDLIAQSTDTSELRALLAAGPVTLYCGFDPTAPSLHVGNLLQILTLRRFQLAGHRPIGLVGGATGLIGDPSGKSAERVLNSTETVAGWVERIRGQVSRFLDFDGPHAARMVSNLDWTGPMSVIEFLRDIGKHFPVNRMLARETVKARLDTTGISYTEFSYVLLQSMDFLELYRRYGCVLQTGGSDQWGNLTAGVDLIRRAEGGVAHALTTPLLTKADGTKFGKTAGGETYWLDPELTSPYAFYQFWINADDRDVEKFLKVFSFRSREEIEALLKEGADRPALRLPQRALADEMTTLVHGADETSRVTAASRALFGQGSLTDLDERTLRSALAEVPRTEVTPDALPSVADLLAASGLCKSKSEARRAIAQGGAYVNNVKVESEDAVPSTSDLLHGRYLVLRRGKRNIGGVEVTGA</sequence>
<dbReference type="GO" id="GO:0006437">
    <property type="term" value="P:tyrosyl-tRNA aminoacylation"/>
    <property type="evidence" value="ECO:0007669"/>
    <property type="project" value="UniProtKB-UniRule"/>
</dbReference>
<feature type="binding site" evidence="11">
    <location>
        <position position="35"/>
    </location>
    <ligand>
        <name>L-tyrosine</name>
        <dbReference type="ChEBI" id="CHEBI:58315"/>
    </ligand>
</feature>
<feature type="domain" description="RNA-binding S4" evidence="13">
    <location>
        <begin position="355"/>
        <end position="417"/>
    </location>
</feature>
<dbReference type="PANTHER" id="PTHR11766">
    <property type="entry name" value="TYROSYL-TRNA SYNTHETASE"/>
    <property type="match status" value="1"/>
</dbReference>
<dbReference type="InterPro" id="IPR036986">
    <property type="entry name" value="S4_RNA-bd_sf"/>
</dbReference>
<dbReference type="GO" id="GO:0004831">
    <property type="term" value="F:tyrosine-tRNA ligase activity"/>
    <property type="evidence" value="ECO:0007669"/>
    <property type="project" value="UniProtKB-UniRule"/>
</dbReference>
<dbReference type="SUPFAM" id="SSF55174">
    <property type="entry name" value="Alpha-L RNA-binding motif"/>
    <property type="match status" value="1"/>
</dbReference>
<evidence type="ECO:0000256" key="5">
    <source>
        <dbReference type="ARBA" id="ARBA00022840"/>
    </source>
</evidence>
<evidence type="ECO:0000256" key="2">
    <source>
        <dbReference type="ARBA" id="ARBA00022490"/>
    </source>
</evidence>
<dbReference type="GO" id="GO:0003723">
    <property type="term" value="F:RNA binding"/>
    <property type="evidence" value="ECO:0007669"/>
    <property type="project" value="UniProtKB-KW"/>
</dbReference>
<evidence type="ECO:0000256" key="10">
    <source>
        <dbReference type="ARBA" id="ARBA00060965"/>
    </source>
</evidence>
<evidence type="ECO:0000256" key="1">
    <source>
        <dbReference type="ARBA" id="ARBA00004496"/>
    </source>
</evidence>
<feature type="short sequence motif" description="'HIGH' region" evidence="11">
    <location>
        <begin position="40"/>
        <end position="49"/>
    </location>
</feature>
<keyword evidence="3 11" id="KW-0436">Ligase</keyword>
<dbReference type="PRINTS" id="PR01040">
    <property type="entry name" value="TRNASYNTHTYR"/>
</dbReference>
<dbReference type="Gene3D" id="3.40.50.620">
    <property type="entry name" value="HUPs"/>
    <property type="match status" value="1"/>
</dbReference>
<comment type="subcellular location">
    <subcellularLocation>
        <location evidence="1 11">Cytoplasm</location>
    </subcellularLocation>
</comment>
<proteinExistence type="inferred from homology"/>
<evidence type="ECO:0000259" key="13">
    <source>
        <dbReference type="SMART" id="SM00363"/>
    </source>
</evidence>
<evidence type="ECO:0000256" key="6">
    <source>
        <dbReference type="ARBA" id="ARBA00022884"/>
    </source>
</evidence>
<keyword evidence="8 11" id="KW-0030">Aminoacyl-tRNA synthetase</keyword>
<reference evidence="14 15" key="1">
    <citation type="submission" date="2019-12" db="EMBL/GenBank/DDBJ databases">
        <title>Nocardia macrotermitis sp. nov. and Nocardia aurantia sp. nov., isolated from the gut of the fungus growing-termite Macrotermes natalensis.</title>
        <authorList>
            <person name="Christine B."/>
            <person name="Rene B."/>
        </authorList>
    </citation>
    <scope>NUCLEOTIDE SEQUENCE [LARGE SCALE GENOMIC DNA]</scope>
    <source>
        <strain evidence="14 15">DSM 102126</strain>
    </source>
</reference>
<feature type="binding site" evidence="11">
    <location>
        <position position="170"/>
    </location>
    <ligand>
        <name>L-tyrosine</name>
        <dbReference type="ChEBI" id="CHEBI:58315"/>
    </ligand>
</feature>
<name>A0A6I4WKG6_9ACTN</name>
<gene>
    <name evidence="11" type="primary">tyrS</name>
    <name evidence="14" type="ORF">GQ466_25895</name>
</gene>
<evidence type="ECO:0000256" key="3">
    <source>
        <dbReference type="ARBA" id="ARBA00022598"/>
    </source>
</evidence>
<dbReference type="OrthoDB" id="9804243at2"/>
<dbReference type="InterPro" id="IPR024088">
    <property type="entry name" value="Tyr-tRNA-ligase_bac-type"/>
</dbReference>
<evidence type="ECO:0000256" key="9">
    <source>
        <dbReference type="ARBA" id="ARBA00048248"/>
    </source>
</evidence>
<evidence type="ECO:0000256" key="12">
    <source>
        <dbReference type="PROSITE-ProRule" id="PRU00182"/>
    </source>
</evidence>
<comment type="similarity">
    <text evidence="10 11">Belongs to the class-I aminoacyl-tRNA synthetase family. TyrS type 1 subfamily.</text>
</comment>
<keyword evidence="5 11" id="KW-0067">ATP-binding</keyword>
<dbReference type="InterPro" id="IPR014729">
    <property type="entry name" value="Rossmann-like_a/b/a_fold"/>
</dbReference>
<dbReference type="FunFam" id="1.10.240.10:FF:000001">
    <property type="entry name" value="Tyrosine--tRNA ligase"/>
    <property type="match status" value="1"/>
</dbReference>
<dbReference type="InterPro" id="IPR002942">
    <property type="entry name" value="S4_RNA-bd"/>
</dbReference>
<dbReference type="GO" id="GO:0042803">
    <property type="term" value="F:protein homodimerization activity"/>
    <property type="evidence" value="ECO:0007669"/>
    <property type="project" value="UniProtKB-ARBA"/>
</dbReference>
<dbReference type="GO" id="GO:0005829">
    <property type="term" value="C:cytosol"/>
    <property type="evidence" value="ECO:0007669"/>
    <property type="project" value="TreeGrafter"/>
</dbReference>
<keyword evidence="4 11" id="KW-0547">Nucleotide-binding</keyword>
<dbReference type="EMBL" id="WUTW01000007">
    <property type="protein sequence ID" value="MXQ67454.1"/>
    <property type="molecule type" value="Genomic_DNA"/>
</dbReference>
<dbReference type="InterPro" id="IPR054608">
    <property type="entry name" value="SYY-like_C"/>
</dbReference>
<dbReference type="NCBIfam" id="TIGR00234">
    <property type="entry name" value="tyrS"/>
    <property type="match status" value="1"/>
</dbReference>
<dbReference type="InterPro" id="IPR002305">
    <property type="entry name" value="aa-tRNA-synth_Ic"/>
</dbReference>
<keyword evidence="15" id="KW-1185">Reference proteome</keyword>
<keyword evidence="6 12" id="KW-0694">RNA-binding</keyword>
<dbReference type="Proteomes" id="UP000431901">
    <property type="component" value="Unassembled WGS sequence"/>
</dbReference>
<dbReference type="InterPro" id="IPR001412">
    <property type="entry name" value="aa-tRNA-synth_I_CS"/>
</dbReference>
<dbReference type="InterPro" id="IPR002307">
    <property type="entry name" value="Tyr-tRNA-ligase"/>
</dbReference>
<feature type="short sequence motif" description="'KMSKS' region" evidence="11">
    <location>
        <begin position="230"/>
        <end position="234"/>
    </location>
</feature>
<dbReference type="SMART" id="SM00363">
    <property type="entry name" value="S4"/>
    <property type="match status" value="1"/>
</dbReference>
<evidence type="ECO:0000313" key="15">
    <source>
        <dbReference type="Proteomes" id="UP000431901"/>
    </source>
</evidence>
<accession>A0A6I4WKG6</accession>
<dbReference type="EC" id="6.1.1.1" evidence="11"/>
<dbReference type="PANTHER" id="PTHR11766:SF0">
    <property type="entry name" value="TYROSINE--TRNA LIGASE, MITOCHONDRIAL"/>
    <property type="match status" value="1"/>
</dbReference>
<comment type="caution">
    <text evidence="14">The sequence shown here is derived from an EMBL/GenBank/DDBJ whole genome shotgun (WGS) entry which is preliminary data.</text>
</comment>
<evidence type="ECO:0000313" key="14">
    <source>
        <dbReference type="EMBL" id="MXQ67454.1"/>
    </source>
</evidence>
<organism evidence="14 15">
    <name type="scientific">Actinomadura rayongensis</name>
    <dbReference type="NCBI Taxonomy" id="1429076"/>
    <lineage>
        <taxon>Bacteria</taxon>
        <taxon>Bacillati</taxon>
        <taxon>Actinomycetota</taxon>
        <taxon>Actinomycetes</taxon>
        <taxon>Streptosporangiales</taxon>
        <taxon>Thermomonosporaceae</taxon>
        <taxon>Actinomadura</taxon>
    </lineage>
</organism>
<keyword evidence="7 11" id="KW-0648">Protein biosynthesis</keyword>
<feature type="binding site" evidence="11">
    <location>
        <position position="233"/>
    </location>
    <ligand>
        <name>ATP</name>
        <dbReference type="ChEBI" id="CHEBI:30616"/>
    </ligand>
</feature>
<dbReference type="AlphaFoldDB" id="A0A6I4WKG6"/>
<dbReference type="Pfam" id="PF22421">
    <property type="entry name" value="SYY_C-terminal"/>
    <property type="match status" value="1"/>
</dbReference>
<dbReference type="SUPFAM" id="SSF52374">
    <property type="entry name" value="Nucleotidylyl transferase"/>
    <property type="match status" value="1"/>
</dbReference>
<comment type="catalytic activity">
    <reaction evidence="9 11">
        <text>tRNA(Tyr) + L-tyrosine + ATP = L-tyrosyl-tRNA(Tyr) + AMP + diphosphate + H(+)</text>
        <dbReference type="Rhea" id="RHEA:10220"/>
        <dbReference type="Rhea" id="RHEA-COMP:9706"/>
        <dbReference type="Rhea" id="RHEA-COMP:9707"/>
        <dbReference type="ChEBI" id="CHEBI:15378"/>
        <dbReference type="ChEBI" id="CHEBI:30616"/>
        <dbReference type="ChEBI" id="CHEBI:33019"/>
        <dbReference type="ChEBI" id="CHEBI:58315"/>
        <dbReference type="ChEBI" id="CHEBI:78442"/>
        <dbReference type="ChEBI" id="CHEBI:78536"/>
        <dbReference type="ChEBI" id="CHEBI:456215"/>
        <dbReference type="EC" id="6.1.1.1"/>
    </reaction>
</comment>
<dbReference type="FunFam" id="3.10.290.10:FF:000014">
    <property type="entry name" value="Tyrosine--tRNA ligase"/>
    <property type="match status" value="1"/>
</dbReference>
<dbReference type="PROSITE" id="PS50889">
    <property type="entry name" value="S4"/>
    <property type="match status" value="1"/>
</dbReference>
<dbReference type="PROSITE" id="PS00178">
    <property type="entry name" value="AA_TRNA_LIGASE_I"/>
    <property type="match status" value="1"/>
</dbReference>
<dbReference type="RefSeq" id="WP_161105636.1">
    <property type="nucleotide sequence ID" value="NZ_JBHLYI010000008.1"/>
</dbReference>
<dbReference type="CDD" id="cd00165">
    <property type="entry name" value="S4"/>
    <property type="match status" value="1"/>
</dbReference>
<dbReference type="Pfam" id="PF00579">
    <property type="entry name" value="tRNA-synt_1b"/>
    <property type="match status" value="1"/>
</dbReference>